<protein>
    <submittedName>
        <fullName evidence="2">Uncharacterized protein</fullName>
    </submittedName>
</protein>
<feature type="region of interest" description="Disordered" evidence="1">
    <location>
        <begin position="114"/>
        <end position="137"/>
    </location>
</feature>
<evidence type="ECO:0000313" key="2">
    <source>
        <dbReference type="EMBL" id="CAI9278182.1"/>
    </source>
</evidence>
<dbReference type="EMBL" id="OX465080">
    <property type="protein sequence ID" value="CAI9278182.1"/>
    <property type="molecule type" value="Genomic_DNA"/>
</dbReference>
<dbReference type="AlphaFoldDB" id="A0AA35YQN7"/>
<feature type="region of interest" description="Disordered" evidence="1">
    <location>
        <begin position="1"/>
        <end position="23"/>
    </location>
</feature>
<name>A0AA35YQN7_LACSI</name>
<accession>A0AA35YQN7</accession>
<evidence type="ECO:0000256" key="1">
    <source>
        <dbReference type="SAM" id="MobiDB-lite"/>
    </source>
</evidence>
<proteinExistence type="predicted"/>
<keyword evidence="3" id="KW-1185">Reference proteome</keyword>
<feature type="region of interest" description="Disordered" evidence="1">
    <location>
        <begin position="55"/>
        <end position="96"/>
    </location>
</feature>
<organism evidence="2 3">
    <name type="scientific">Lactuca saligna</name>
    <name type="common">Willowleaf lettuce</name>
    <dbReference type="NCBI Taxonomy" id="75948"/>
    <lineage>
        <taxon>Eukaryota</taxon>
        <taxon>Viridiplantae</taxon>
        <taxon>Streptophyta</taxon>
        <taxon>Embryophyta</taxon>
        <taxon>Tracheophyta</taxon>
        <taxon>Spermatophyta</taxon>
        <taxon>Magnoliopsida</taxon>
        <taxon>eudicotyledons</taxon>
        <taxon>Gunneridae</taxon>
        <taxon>Pentapetalae</taxon>
        <taxon>asterids</taxon>
        <taxon>campanulids</taxon>
        <taxon>Asterales</taxon>
        <taxon>Asteraceae</taxon>
        <taxon>Cichorioideae</taxon>
        <taxon>Cichorieae</taxon>
        <taxon>Lactucinae</taxon>
        <taxon>Lactuca</taxon>
    </lineage>
</organism>
<gene>
    <name evidence="2" type="ORF">LSALG_LOCUS18067</name>
</gene>
<feature type="compositionally biased region" description="Polar residues" evidence="1">
    <location>
        <begin position="57"/>
        <end position="66"/>
    </location>
</feature>
<dbReference type="Proteomes" id="UP001177003">
    <property type="component" value="Chromosome 4"/>
</dbReference>
<reference evidence="2" key="1">
    <citation type="submission" date="2023-04" db="EMBL/GenBank/DDBJ databases">
        <authorList>
            <person name="Vijverberg K."/>
            <person name="Xiong W."/>
            <person name="Schranz E."/>
        </authorList>
    </citation>
    <scope>NUCLEOTIDE SEQUENCE</scope>
</reference>
<sequence>MTNAGSQRVASFPVEERLVPGTTNPTMMSMVFKEELMEDSDGIWLMESDYTQADPISLNTSESDYTQADPEHINSNYEPDEDEEETTNSLEISPPLPTLWSYRSRFTNTQVTPRKTTTIPSRKRPASPPASLLPSKKHCSDYSWMPQIRSWKKEDVRLRCLSP</sequence>
<evidence type="ECO:0000313" key="3">
    <source>
        <dbReference type="Proteomes" id="UP001177003"/>
    </source>
</evidence>